<evidence type="ECO:0000259" key="7">
    <source>
        <dbReference type="Pfam" id="PF17827"/>
    </source>
</evidence>
<dbReference type="EMBL" id="CACRUO010000062">
    <property type="protein sequence ID" value="VYU51372.1"/>
    <property type="molecule type" value="Genomic_DNA"/>
</dbReference>
<dbReference type="SUPFAM" id="SSF53335">
    <property type="entry name" value="S-adenosyl-L-methionine-dependent methyltransferases"/>
    <property type="match status" value="1"/>
</dbReference>
<dbReference type="InterPro" id="IPR007848">
    <property type="entry name" value="Small_mtfrase_dom"/>
</dbReference>
<keyword evidence="3 5" id="KW-0949">S-adenosyl-L-methionine</keyword>
<feature type="binding site" evidence="5">
    <location>
        <position position="183"/>
    </location>
    <ligand>
        <name>S-adenosyl-L-methionine</name>
        <dbReference type="ChEBI" id="CHEBI:59789"/>
    </ligand>
</feature>
<evidence type="ECO:0000256" key="4">
    <source>
        <dbReference type="ARBA" id="ARBA00048391"/>
    </source>
</evidence>
<feature type="binding site" evidence="5">
    <location>
        <begin position="116"/>
        <end position="120"/>
    </location>
    <ligand>
        <name>S-adenosyl-L-methionine</name>
        <dbReference type="ChEBI" id="CHEBI:59789"/>
    </ligand>
</feature>
<accession>A0A6N3FH23</accession>
<dbReference type="RefSeq" id="WP_156667030.1">
    <property type="nucleotide sequence ID" value="NZ_CACRUO010000062.1"/>
</dbReference>
<proteinExistence type="inferred from homology"/>
<dbReference type="AlphaFoldDB" id="A0A6N3FH23"/>
<keyword evidence="1 5" id="KW-0489">Methyltransferase</keyword>
<dbReference type="InterPro" id="IPR029063">
    <property type="entry name" value="SAM-dependent_MTases_sf"/>
</dbReference>
<evidence type="ECO:0000259" key="6">
    <source>
        <dbReference type="Pfam" id="PF05175"/>
    </source>
</evidence>
<comment type="caution">
    <text evidence="5">Lacks conserved residue(s) required for the propagation of feature annotation.</text>
</comment>
<dbReference type="PANTHER" id="PTHR18895">
    <property type="entry name" value="HEMK METHYLTRANSFERASE"/>
    <property type="match status" value="1"/>
</dbReference>
<reference evidence="8" key="1">
    <citation type="submission" date="2019-11" db="EMBL/GenBank/DDBJ databases">
        <authorList>
            <person name="Feng L."/>
        </authorList>
    </citation>
    <scope>NUCLEOTIDE SEQUENCE</scope>
    <source>
        <strain evidence="8">SsimulansLFYP27</strain>
    </source>
</reference>
<dbReference type="Gene3D" id="1.10.8.10">
    <property type="entry name" value="DNA helicase RuvA subunit, C-terminal domain"/>
    <property type="match status" value="1"/>
</dbReference>
<keyword evidence="2 5" id="KW-0808">Transferase</keyword>
<protein>
    <recommendedName>
        <fullName evidence="5">Release factor glutamine methyltransferase</fullName>
        <shortName evidence="5">RF MTase</shortName>
        <ecNumber evidence="5">2.1.1.297</ecNumber>
    </recommendedName>
    <alternativeName>
        <fullName evidence="5">N5-glutamine methyltransferase PrmC</fullName>
    </alternativeName>
    <alternativeName>
        <fullName evidence="5">Protein-(glutamine-N5) MTase PrmC</fullName>
    </alternativeName>
    <alternativeName>
        <fullName evidence="5">Protein-glutamine N-methyltransferase PrmC</fullName>
    </alternativeName>
</protein>
<dbReference type="GO" id="GO:0003676">
    <property type="term" value="F:nucleic acid binding"/>
    <property type="evidence" value="ECO:0007669"/>
    <property type="project" value="InterPro"/>
</dbReference>
<evidence type="ECO:0000313" key="8">
    <source>
        <dbReference type="EMBL" id="VYU51372.1"/>
    </source>
</evidence>
<evidence type="ECO:0000256" key="3">
    <source>
        <dbReference type="ARBA" id="ARBA00022691"/>
    </source>
</evidence>
<evidence type="ECO:0000256" key="1">
    <source>
        <dbReference type="ARBA" id="ARBA00022603"/>
    </source>
</evidence>
<dbReference type="NCBIfam" id="TIGR03534">
    <property type="entry name" value="RF_mod_PrmC"/>
    <property type="match status" value="1"/>
</dbReference>
<dbReference type="NCBIfam" id="TIGR00536">
    <property type="entry name" value="hemK_fam"/>
    <property type="match status" value="1"/>
</dbReference>
<gene>
    <name evidence="5 8" type="primary">prmC</name>
    <name evidence="8" type="ORF">SSLFYP27_02483</name>
</gene>
<dbReference type="HAMAP" id="MF_02126">
    <property type="entry name" value="RF_methyltr_PrmC"/>
    <property type="match status" value="1"/>
</dbReference>
<dbReference type="InterPro" id="IPR004556">
    <property type="entry name" value="HemK-like"/>
</dbReference>
<feature type="binding site" evidence="5">
    <location>
        <begin position="183"/>
        <end position="186"/>
    </location>
    <ligand>
        <name>substrate</name>
    </ligand>
</feature>
<feature type="binding site" evidence="5">
    <location>
        <position position="139"/>
    </location>
    <ligand>
        <name>S-adenosyl-L-methionine</name>
        <dbReference type="ChEBI" id="CHEBI:59789"/>
    </ligand>
</feature>
<evidence type="ECO:0000256" key="2">
    <source>
        <dbReference type="ARBA" id="ARBA00022679"/>
    </source>
</evidence>
<dbReference type="Pfam" id="PF17827">
    <property type="entry name" value="PrmC_N"/>
    <property type="match status" value="1"/>
</dbReference>
<dbReference type="Gene3D" id="3.40.50.150">
    <property type="entry name" value="Vaccinia Virus protein VP39"/>
    <property type="match status" value="1"/>
</dbReference>
<dbReference type="InterPro" id="IPR040758">
    <property type="entry name" value="PrmC_N"/>
</dbReference>
<organism evidence="8">
    <name type="scientific">Staphylococcus simulans</name>
    <dbReference type="NCBI Taxonomy" id="1286"/>
    <lineage>
        <taxon>Bacteria</taxon>
        <taxon>Bacillati</taxon>
        <taxon>Bacillota</taxon>
        <taxon>Bacilli</taxon>
        <taxon>Bacillales</taxon>
        <taxon>Staphylococcaceae</taxon>
        <taxon>Staphylococcus</taxon>
    </lineage>
</organism>
<dbReference type="InterPro" id="IPR019874">
    <property type="entry name" value="RF_methyltr_PrmC"/>
</dbReference>
<name>A0A6N3FH23_STASI</name>
<dbReference type="CDD" id="cd02440">
    <property type="entry name" value="AdoMet_MTases"/>
    <property type="match status" value="1"/>
</dbReference>
<sequence length="279" mass="31749">MNYKEAVQAASKQATARGYEPKRAEWLLLDLLDWSLTDYVMHMQDTMPEEHERLYQQAVERMLTGEPIQYITGFQSFLGEKFQVDERCLIPRPETEEVLMYFLERLPKQSVVADIGTGSGILAVSLKRLEPSLTVYASDLYEGPLTIAEANAKLHQTEITFIQGSDLEPYIKQGIRLDGLISNPPYIDESESVDMAETVLNYEPHQALFADEQGLAIYRAIIEKLPYVLNDQALVVFEIGYNQGAVLKTMIETMYPKVQVEVVADINQNDRIVAFKWST</sequence>
<comment type="catalytic activity">
    <reaction evidence="4 5">
        <text>L-glutaminyl-[peptide chain release factor] + S-adenosyl-L-methionine = N(5)-methyl-L-glutaminyl-[peptide chain release factor] + S-adenosyl-L-homocysteine + H(+)</text>
        <dbReference type="Rhea" id="RHEA:42896"/>
        <dbReference type="Rhea" id="RHEA-COMP:10271"/>
        <dbReference type="Rhea" id="RHEA-COMP:10272"/>
        <dbReference type="ChEBI" id="CHEBI:15378"/>
        <dbReference type="ChEBI" id="CHEBI:30011"/>
        <dbReference type="ChEBI" id="CHEBI:57856"/>
        <dbReference type="ChEBI" id="CHEBI:59789"/>
        <dbReference type="ChEBI" id="CHEBI:61891"/>
        <dbReference type="EC" id="2.1.1.297"/>
    </reaction>
</comment>
<dbReference type="GO" id="GO:0102559">
    <property type="term" value="F:peptide chain release factor N(5)-glutamine methyltransferase activity"/>
    <property type="evidence" value="ECO:0007669"/>
    <property type="project" value="UniProtKB-EC"/>
</dbReference>
<dbReference type="InterPro" id="IPR050320">
    <property type="entry name" value="N5-glutamine_MTase"/>
</dbReference>
<dbReference type="PANTHER" id="PTHR18895:SF74">
    <property type="entry name" value="MTRF1L RELEASE FACTOR GLUTAMINE METHYLTRANSFERASE"/>
    <property type="match status" value="1"/>
</dbReference>
<dbReference type="PROSITE" id="PS00092">
    <property type="entry name" value="N6_MTASE"/>
    <property type="match status" value="1"/>
</dbReference>
<dbReference type="EC" id="2.1.1.297" evidence="5"/>
<comment type="function">
    <text evidence="5">Methylates the class 1 translation termination release factors RF1/PrfA and RF2/PrfB on the glutamine residue of the universally conserved GGQ motif.</text>
</comment>
<feature type="domain" description="Methyltransferase small" evidence="6">
    <location>
        <begin position="102"/>
        <end position="198"/>
    </location>
</feature>
<dbReference type="Pfam" id="PF05175">
    <property type="entry name" value="MTS"/>
    <property type="match status" value="1"/>
</dbReference>
<dbReference type="InterPro" id="IPR002052">
    <property type="entry name" value="DNA_methylase_N6_adenine_CS"/>
</dbReference>
<evidence type="ECO:0000256" key="5">
    <source>
        <dbReference type="HAMAP-Rule" id="MF_02126"/>
    </source>
</evidence>
<feature type="domain" description="Release factor glutamine methyltransferase N-terminal" evidence="7">
    <location>
        <begin position="5"/>
        <end position="73"/>
    </location>
</feature>
<comment type="similarity">
    <text evidence="5">Belongs to the protein N5-glutamine methyltransferase family. PrmC subfamily.</text>
</comment>
<dbReference type="GO" id="GO:0032259">
    <property type="term" value="P:methylation"/>
    <property type="evidence" value="ECO:0007669"/>
    <property type="project" value="UniProtKB-KW"/>
</dbReference>